<organism evidence="5 6">
    <name type="scientific">Dunaliella salina</name>
    <name type="common">Green alga</name>
    <name type="synonym">Protococcus salinus</name>
    <dbReference type="NCBI Taxonomy" id="3046"/>
    <lineage>
        <taxon>Eukaryota</taxon>
        <taxon>Viridiplantae</taxon>
        <taxon>Chlorophyta</taxon>
        <taxon>core chlorophytes</taxon>
        <taxon>Chlorophyceae</taxon>
        <taxon>CS clade</taxon>
        <taxon>Chlamydomonadales</taxon>
        <taxon>Dunaliellaceae</taxon>
        <taxon>Dunaliella</taxon>
    </lineage>
</organism>
<dbReference type="Gene3D" id="2.60.40.10">
    <property type="entry name" value="Immunoglobulins"/>
    <property type="match status" value="2"/>
</dbReference>
<dbReference type="InterPro" id="IPR023214">
    <property type="entry name" value="HAD_sf"/>
</dbReference>
<dbReference type="Proteomes" id="UP000815325">
    <property type="component" value="Unassembled WGS sequence"/>
</dbReference>
<feature type="compositionally biased region" description="Polar residues" evidence="2">
    <location>
        <begin position="75"/>
        <end position="86"/>
    </location>
</feature>
<dbReference type="InterPro" id="IPR036412">
    <property type="entry name" value="HAD-like_sf"/>
</dbReference>
<reference evidence="5" key="1">
    <citation type="submission" date="2017-08" db="EMBL/GenBank/DDBJ databases">
        <authorList>
            <person name="Polle J.E."/>
            <person name="Barry K."/>
            <person name="Cushman J."/>
            <person name="Schmutz J."/>
            <person name="Tran D."/>
            <person name="Hathwaick L.T."/>
            <person name="Yim W.C."/>
            <person name="Jenkins J."/>
            <person name="Mckie-Krisberg Z.M."/>
            <person name="Prochnik S."/>
            <person name="Lindquist E."/>
            <person name="Dockter R.B."/>
            <person name="Adam C."/>
            <person name="Molina H."/>
            <person name="Bunkerborg J."/>
            <person name="Jin E."/>
            <person name="Buchheim M."/>
            <person name="Magnuson J."/>
        </authorList>
    </citation>
    <scope>NUCLEOTIDE SEQUENCE</scope>
    <source>
        <strain evidence="5">CCAP 19/18</strain>
    </source>
</reference>
<dbReference type="Pfam" id="PF05116">
    <property type="entry name" value="S6PP"/>
    <property type="match status" value="1"/>
</dbReference>
<dbReference type="PANTHER" id="PTHR46521:SF4">
    <property type="entry name" value="SUCROSE-PHOSPHATASE 2-RELATED"/>
    <property type="match status" value="1"/>
</dbReference>
<dbReference type="PANTHER" id="PTHR46521">
    <property type="entry name" value="SUCROSE-PHOSPHATASE 2-RELATED"/>
    <property type="match status" value="1"/>
</dbReference>
<dbReference type="Pfam" id="PF16561">
    <property type="entry name" value="AMPK1_CBM"/>
    <property type="match status" value="2"/>
</dbReference>
<dbReference type="Gene3D" id="3.40.50.1000">
    <property type="entry name" value="HAD superfamily/HAD-like"/>
    <property type="match status" value="1"/>
</dbReference>
<feature type="domain" description="Sucrose phosphatase-like" evidence="3">
    <location>
        <begin position="397"/>
        <end position="613"/>
    </location>
</feature>
<dbReference type="SUPFAM" id="SSF81296">
    <property type="entry name" value="E set domains"/>
    <property type="match status" value="2"/>
</dbReference>
<evidence type="ECO:0000313" key="6">
    <source>
        <dbReference type="Proteomes" id="UP000815325"/>
    </source>
</evidence>
<feature type="domain" description="AMP-activated protein kinase glycogen-binding" evidence="4">
    <location>
        <begin position="187"/>
        <end position="245"/>
    </location>
</feature>
<dbReference type="InterPro" id="IPR006380">
    <property type="entry name" value="SPP-like_dom"/>
</dbReference>
<evidence type="ECO:0000313" key="5">
    <source>
        <dbReference type="EMBL" id="KAF5835213.1"/>
    </source>
</evidence>
<feature type="domain" description="AMP-activated protein kinase glycogen-binding" evidence="4">
    <location>
        <begin position="95"/>
        <end position="178"/>
    </location>
</feature>
<evidence type="ECO:0000259" key="4">
    <source>
        <dbReference type="Pfam" id="PF16561"/>
    </source>
</evidence>
<dbReference type="SUPFAM" id="SSF56784">
    <property type="entry name" value="HAD-like"/>
    <property type="match status" value="1"/>
</dbReference>
<dbReference type="InterPro" id="IPR013783">
    <property type="entry name" value="Ig-like_fold"/>
</dbReference>
<name>A0ABQ7GKS3_DUNSA</name>
<keyword evidence="1" id="KW-0378">Hydrolase</keyword>
<dbReference type="InterPro" id="IPR032640">
    <property type="entry name" value="AMPK1_CBM"/>
</dbReference>
<protein>
    <submittedName>
        <fullName evidence="5">Sucrose-6F-phosphate phosphohydrolase-domain-containing protein</fullName>
    </submittedName>
</protein>
<evidence type="ECO:0000259" key="3">
    <source>
        <dbReference type="Pfam" id="PF05116"/>
    </source>
</evidence>
<evidence type="ECO:0000256" key="1">
    <source>
        <dbReference type="ARBA" id="ARBA00022801"/>
    </source>
</evidence>
<dbReference type="InterPro" id="IPR014756">
    <property type="entry name" value="Ig_E-set"/>
</dbReference>
<proteinExistence type="predicted"/>
<accession>A0ABQ7GKS3</accession>
<dbReference type="InterPro" id="IPR051518">
    <property type="entry name" value="Sucrose_Phosphatase"/>
</dbReference>
<dbReference type="CDD" id="cd02859">
    <property type="entry name" value="E_set_AMPKbeta_like_N"/>
    <property type="match status" value="2"/>
</dbReference>
<comment type="caution">
    <text evidence="5">The sequence shown here is derived from an EMBL/GenBank/DDBJ whole genome shotgun (WGS) entry which is preliminary data.</text>
</comment>
<feature type="region of interest" description="Disordered" evidence="2">
    <location>
        <begin position="28"/>
        <end position="88"/>
    </location>
</feature>
<keyword evidence="6" id="KW-1185">Reference proteome</keyword>
<dbReference type="EMBL" id="MU069717">
    <property type="protein sequence ID" value="KAF5835213.1"/>
    <property type="molecule type" value="Genomic_DNA"/>
</dbReference>
<feature type="region of interest" description="Disordered" evidence="2">
    <location>
        <begin position="1"/>
        <end position="20"/>
    </location>
</feature>
<gene>
    <name evidence="5" type="ORF">DUNSADRAFT_7755</name>
</gene>
<evidence type="ECO:0000256" key="2">
    <source>
        <dbReference type="SAM" id="MobiDB-lite"/>
    </source>
</evidence>
<sequence length="622" mass="69059">MQLSLHRTAPGLGSSRPQSQTVCDKFATGAAGVTSVAPPRRRTGNERRGYARKRVLPVHGDRSTRPSLSAVLQEAPTQQPSPQSSIDMDPSTPLVPTHFVWHGEARSVEVVGSWSNWQKPVRMHCAGEGHPHRAIISLPPGSVQYKYRVNGVWRTCVKETRVSSNEGHLNNLRVVQPTIQFSFDAPDARRVFVVGDWDGWLYSMPLKRNPATGTWVGSMQLRPGRYNYQYVLDSRITHNPAEECGIVQGRGVVNVGWAVEPDMFRIFYCTGWDEAVLEYRRVGPNGERRKGMESLTMVGIGGHGSALGRWYCAAVVPMAEGESMEFYVHNGKEGDERKEDRPSGTHNRACAVIAGTLASNMEGHQAVRQACPDCLTDHVMNLHIRLHSAYLTLIAHRFMLVSDIDGTMVGDVGNEGPGAFHSSGRFKEYWENAAVLGGSILVYNTGRSLGSVRELLRSQPQVAEPDAVISAVGTKVFLNMDEAGRGRTSGDGWAEDMEWTRRLDQGWDLQVVRRHARSLMNRYDISQLSVLDDGSEHQHRYSLTAELSIVGEVVREMADSCRRDGLDVRLIASGNGSHRYVDCVPRVAGKEKALQYLRDKFDIPDHYCVAAGDRCVLFEVQV</sequence>